<organism evidence="2 3">
    <name type="scientific">Stenotrophomonas rhizophila</name>
    <dbReference type="NCBI Taxonomy" id="216778"/>
    <lineage>
        <taxon>Bacteria</taxon>
        <taxon>Pseudomonadati</taxon>
        <taxon>Pseudomonadota</taxon>
        <taxon>Gammaproteobacteria</taxon>
        <taxon>Lysobacterales</taxon>
        <taxon>Lysobacteraceae</taxon>
        <taxon>Stenotrophomonas</taxon>
    </lineage>
</organism>
<accession>A0AAW5PHH4</accession>
<dbReference type="EMBL" id="JANUEK010000005">
    <property type="protein sequence ID" value="MCS4280157.1"/>
    <property type="molecule type" value="Genomic_DNA"/>
</dbReference>
<evidence type="ECO:0000313" key="3">
    <source>
        <dbReference type="Proteomes" id="UP001320691"/>
    </source>
</evidence>
<proteinExistence type="predicted"/>
<name>A0AAW5PHH4_9GAMM</name>
<dbReference type="AlphaFoldDB" id="A0AAW5PHH4"/>
<evidence type="ECO:0000313" key="2">
    <source>
        <dbReference type="EMBL" id="MCS4280157.1"/>
    </source>
</evidence>
<sequence length="728" mass="79818">MPFARLLALFLLAASPAAHALTLANARWQVDIDPATLAVTATTRDGVETVISSATARDTILDLVQTPVSAQWQRGGATTIHATLEKDALQLRFERSTAGVVTWPTLPTGVGALLLPLHEGYYIPAGDTAWRDELLSAYGEVNTTEDLTLPVIGLAWPDRVLSILFATPFNNTVRFSADGATLALIAEHDFHPLNQTDPYVVIVNLDAPDWLAPAKRYRQWLQAQGGFIALKDKLARVPDGDKLIGASHLYLWGDRVLAEQDVRDWRQLKALLPHAWVGKDKEAREAVTAPHSGPYVQQVLVSAINAALAEQFPGETADALQQRRHALDATLGKALQPEAARGDTASPRMIHALQAAGLPRLWLGLPDWTAAWASPGAVATAIQAGYLVAPYDSYDTALPDGNDNPSWLSAQLGQDAFERCGIMKPDGQRIKGFQGNGVYTNAACVRPLMERRVRALRADTPYNSWFLDVAATGMLFDDSDPAKPTTQAQDAANRSAALAWLADSEKLVVGSEVGAAAVNRHVAFAHGAQTAGFGWGDPQMRRERASPYYLGAWAPEHQPAFFFKQSQLKPRYQQLYFNPSRRLPLLQAAFHDSVISTHHWTLDSLKFRESRSTTELLQQLYNVPPLLNLSVDTATRRIAYLRHLDAFFRPLHEALFDQALVDFRWRDANGQVQQTTFADGSVIVANFSDQPQQVDAHALPPRSAIARLAGGEEHRFTSPAEGGDRHTP</sequence>
<protein>
    <recommendedName>
        <fullName evidence="4">Glycosyl hydrolase family 101</fullName>
    </recommendedName>
</protein>
<comment type="caution">
    <text evidence="2">The sequence shown here is derived from an EMBL/GenBank/DDBJ whole genome shotgun (WGS) entry which is preliminary data.</text>
</comment>
<keyword evidence="1" id="KW-0732">Signal</keyword>
<feature type="signal peptide" evidence="1">
    <location>
        <begin position="1"/>
        <end position="20"/>
    </location>
</feature>
<dbReference type="Pfam" id="PF11308">
    <property type="entry name" value="Glyco_hydro_129"/>
    <property type="match status" value="1"/>
</dbReference>
<evidence type="ECO:0000256" key="1">
    <source>
        <dbReference type="SAM" id="SignalP"/>
    </source>
</evidence>
<evidence type="ECO:0008006" key="4">
    <source>
        <dbReference type="Google" id="ProtNLM"/>
    </source>
</evidence>
<reference evidence="2" key="1">
    <citation type="submission" date="2022-08" db="EMBL/GenBank/DDBJ databases">
        <title>Genomic analyses of the natural microbiome of Caenorhabditis elegans.</title>
        <authorList>
            <person name="Samuel B."/>
        </authorList>
    </citation>
    <scope>NUCLEOTIDE SEQUENCE</scope>
    <source>
        <strain evidence="2">BIGb0277</strain>
    </source>
</reference>
<feature type="chain" id="PRO_5043789822" description="Glycosyl hydrolase family 101" evidence="1">
    <location>
        <begin position="21"/>
        <end position="728"/>
    </location>
</feature>
<dbReference type="Proteomes" id="UP001320691">
    <property type="component" value="Unassembled WGS sequence"/>
</dbReference>
<dbReference type="RefSeq" id="WP_259260873.1">
    <property type="nucleotide sequence ID" value="NZ_JANUEK010000005.1"/>
</dbReference>
<gene>
    <name evidence="2" type="ORF">M2412_002150</name>
</gene>
<dbReference type="InterPro" id="IPR021459">
    <property type="entry name" value="GH101-related"/>
</dbReference>